<dbReference type="Pfam" id="PF15957">
    <property type="entry name" value="Comm"/>
    <property type="match status" value="1"/>
</dbReference>
<dbReference type="EMBL" id="SLUI01000001">
    <property type="protein sequence ID" value="TCL39938.1"/>
    <property type="molecule type" value="Genomic_DNA"/>
</dbReference>
<keyword evidence="3" id="KW-1185">Reference proteome</keyword>
<sequence>MIKQFIKDNWKLIICSILVVVLGCFIYSEYQEWKQHSRSQNTTPVINVNTNGEAAKPGETQVVYVQGETVHTKELVYVPKETNAATGITEKTDVQFDKRQGIIYVKVNGKEFEVPANVKEDSKFENGKFVVTEQTEMHINLTTPKPAVNLGVGWGINGPAAQVNGPLYKNVSFWVYGDQKTAAGGLQFPIMKR</sequence>
<proteinExistence type="predicted"/>
<evidence type="ECO:0000313" key="2">
    <source>
        <dbReference type="EMBL" id="TCL39938.1"/>
    </source>
</evidence>
<accession>A0A4R1Q374</accession>
<gene>
    <name evidence="2" type="ORF">EV210_101136</name>
</gene>
<reference evidence="2 3" key="1">
    <citation type="submission" date="2019-03" db="EMBL/GenBank/DDBJ databases">
        <title>Genomic Encyclopedia of Type Strains, Phase IV (KMG-IV): sequencing the most valuable type-strain genomes for metagenomic binning, comparative biology and taxonomic classification.</title>
        <authorList>
            <person name="Goeker M."/>
        </authorList>
    </citation>
    <scope>NUCLEOTIDE SEQUENCE [LARGE SCALE GENOMIC DNA]</scope>
    <source>
        <strain evidence="2 3">DSM 15969</strain>
    </source>
</reference>
<keyword evidence="1" id="KW-0812">Transmembrane</keyword>
<feature type="transmembrane region" description="Helical" evidence="1">
    <location>
        <begin position="12"/>
        <end position="30"/>
    </location>
</feature>
<dbReference type="OrthoDB" id="1680952at2"/>
<dbReference type="Proteomes" id="UP000295063">
    <property type="component" value="Unassembled WGS sequence"/>
</dbReference>
<name>A0A4R1Q374_9FIRM</name>
<comment type="caution">
    <text evidence="2">The sequence shown here is derived from an EMBL/GenBank/DDBJ whole genome shotgun (WGS) entry which is preliminary data.</text>
</comment>
<dbReference type="InterPro" id="IPR031878">
    <property type="entry name" value="Commissureless"/>
</dbReference>
<keyword evidence="1" id="KW-1133">Transmembrane helix</keyword>
<dbReference type="PROSITE" id="PS51257">
    <property type="entry name" value="PROKAR_LIPOPROTEIN"/>
    <property type="match status" value="1"/>
</dbReference>
<evidence type="ECO:0000256" key="1">
    <source>
        <dbReference type="SAM" id="Phobius"/>
    </source>
</evidence>
<protein>
    <submittedName>
        <fullName evidence="2">Uncharacterized protein</fullName>
    </submittedName>
</protein>
<dbReference type="AlphaFoldDB" id="A0A4R1Q374"/>
<organism evidence="2 3">
    <name type="scientific">Anaerospora hongkongensis</name>
    <dbReference type="NCBI Taxonomy" id="244830"/>
    <lineage>
        <taxon>Bacteria</taxon>
        <taxon>Bacillati</taxon>
        <taxon>Bacillota</taxon>
        <taxon>Negativicutes</taxon>
        <taxon>Selenomonadales</taxon>
        <taxon>Sporomusaceae</taxon>
        <taxon>Anaerospora</taxon>
    </lineage>
</organism>
<evidence type="ECO:0000313" key="3">
    <source>
        <dbReference type="Proteomes" id="UP000295063"/>
    </source>
</evidence>
<keyword evidence="1" id="KW-0472">Membrane</keyword>
<dbReference type="RefSeq" id="WP_132074016.1">
    <property type="nucleotide sequence ID" value="NZ_SLUI01000001.1"/>
</dbReference>